<evidence type="ECO:0000313" key="1">
    <source>
        <dbReference type="EMBL" id="KAI4859545.1"/>
    </source>
</evidence>
<protein>
    <submittedName>
        <fullName evidence="1">Uncharacterized protein</fullName>
    </submittedName>
</protein>
<accession>A0ACB9YKJ2</accession>
<comment type="caution">
    <text evidence="1">The sequence shown here is derived from an EMBL/GenBank/DDBJ whole genome shotgun (WGS) entry which is preliminary data.</text>
</comment>
<organism evidence="1 2">
    <name type="scientific">Hypoxylon rubiginosum</name>
    <dbReference type="NCBI Taxonomy" id="110542"/>
    <lineage>
        <taxon>Eukaryota</taxon>
        <taxon>Fungi</taxon>
        <taxon>Dikarya</taxon>
        <taxon>Ascomycota</taxon>
        <taxon>Pezizomycotina</taxon>
        <taxon>Sordariomycetes</taxon>
        <taxon>Xylariomycetidae</taxon>
        <taxon>Xylariales</taxon>
        <taxon>Hypoxylaceae</taxon>
        <taxon>Hypoxylon</taxon>
    </lineage>
</organism>
<gene>
    <name evidence="1" type="ORF">F4820DRAFT_466797</name>
</gene>
<evidence type="ECO:0000313" key="2">
    <source>
        <dbReference type="Proteomes" id="UP001497700"/>
    </source>
</evidence>
<dbReference type="Proteomes" id="UP001497700">
    <property type="component" value="Unassembled WGS sequence"/>
</dbReference>
<keyword evidence="2" id="KW-1185">Reference proteome</keyword>
<sequence>MSAVDASVSQAVPQGDFFWEIGAAEEKRLSTLLDVDFSTLNIKGTFVTTPKRNCRGCGKLSGLDDFVATALSGNVHTKEFMKKALSDEDVRNNPEPHYLICAGCGGPDPEPTSWTTSQNWRAKRG</sequence>
<dbReference type="EMBL" id="MU393627">
    <property type="protein sequence ID" value="KAI4859545.1"/>
    <property type="molecule type" value="Genomic_DNA"/>
</dbReference>
<name>A0ACB9YKJ2_9PEZI</name>
<proteinExistence type="predicted"/>
<reference evidence="1 2" key="1">
    <citation type="journal article" date="2022" name="New Phytol.">
        <title>Ecological generalism drives hyperdiversity of secondary metabolite gene clusters in xylarialean endophytes.</title>
        <authorList>
            <person name="Franco M.E.E."/>
            <person name="Wisecaver J.H."/>
            <person name="Arnold A.E."/>
            <person name="Ju Y.M."/>
            <person name="Slot J.C."/>
            <person name="Ahrendt S."/>
            <person name="Moore L.P."/>
            <person name="Eastman K.E."/>
            <person name="Scott K."/>
            <person name="Konkel Z."/>
            <person name="Mondo S.J."/>
            <person name="Kuo A."/>
            <person name="Hayes R.D."/>
            <person name="Haridas S."/>
            <person name="Andreopoulos B."/>
            <person name="Riley R."/>
            <person name="LaButti K."/>
            <person name="Pangilinan J."/>
            <person name="Lipzen A."/>
            <person name="Amirebrahimi M."/>
            <person name="Yan J."/>
            <person name="Adam C."/>
            <person name="Keymanesh K."/>
            <person name="Ng V."/>
            <person name="Louie K."/>
            <person name="Northen T."/>
            <person name="Drula E."/>
            <person name="Henrissat B."/>
            <person name="Hsieh H.M."/>
            <person name="Youens-Clark K."/>
            <person name="Lutzoni F."/>
            <person name="Miadlikowska J."/>
            <person name="Eastwood D.C."/>
            <person name="Hamelin R.C."/>
            <person name="Grigoriev I.V."/>
            <person name="U'Ren J.M."/>
        </authorList>
    </citation>
    <scope>NUCLEOTIDE SEQUENCE [LARGE SCALE GENOMIC DNA]</scope>
    <source>
        <strain evidence="1 2">CBS 119005</strain>
    </source>
</reference>